<dbReference type="Proteomes" id="UP001154265">
    <property type="component" value="Unassembled WGS sequence"/>
</dbReference>
<evidence type="ECO:0000313" key="2">
    <source>
        <dbReference type="EMBL" id="MDG2989795.1"/>
    </source>
</evidence>
<evidence type="ECO:0000259" key="1">
    <source>
        <dbReference type="Pfam" id="PF18451"/>
    </source>
</evidence>
<gene>
    <name evidence="2" type="ORF">L3556_02415</name>
</gene>
<keyword evidence="3" id="KW-1185">Reference proteome</keyword>
<proteinExistence type="predicted"/>
<name>A0ABT6EY21_9SYNE</name>
<evidence type="ECO:0000313" key="3">
    <source>
        <dbReference type="Proteomes" id="UP001154265"/>
    </source>
</evidence>
<reference evidence="2" key="2">
    <citation type="submission" date="2022-01" db="EMBL/GenBank/DDBJ databases">
        <authorList>
            <person name="Zivanovic Y."/>
            <person name="Moreira D."/>
            <person name="Lopez-Garcia P."/>
        </authorList>
    </citation>
    <scope>NUCLEOTIDE SEQUENCE</scope>
    <source>
        <strain evidence="2">G9</strain>
    </source>
</reference>
<organism evidence="2 3">
    <name type="scientific">Candidatus Synechococcus calcipolaris G9</name>
    <dbReference type="NCBI Taxonomy" id="1497997"/>
    <lineage>
        <taxon>Bacteria</taxon>
        <taxon>Bacillati</taxon>
        <taxon>Cyanobacteriota</taxon>
        <taxon>Cyanophyceae</taxon>
        <taxon>Synechococcales</taxon>
        <taxon>Synechococcaceae</taxon>
        <taxon>Synechococcus</taxon>
    </lineage>
</organism>
<reference evidence="2" key="1">
    <citation type="journal article" date="2022" name="Genome Biol. Evol.">
        <title>A New Gene Family Diagnostic for Intracellular Biomineralization of Amorphous Ca Carbonates by Cyanobacteria.</title>
        <authorList>
            <person name="Benzerara K."/>
            <person name="Duprat E."/>
            <person name="Bitard-Feildel T."/>
            <person name="Caumes G."/>
            <person name="Cassier-Chauvat C."/>
            <person name="Chauvat F."/>
            <person name="Dezi M."/>
            <person name="Diop S.I."/>
            <person name="Gaschignard G."/>
            <person name="Gorgen S."/>
            <person name="Gugger M."/>
            <person name="Lopez-Garcia P."/>
            <person name="Millet M."/>
            <person name="Skouri-Panet F."/>
            <person name="Moreira D."/>
            <person name="Callebaut I."/>
        </authorList>
    </citation>
    <scope>NUCLEOTIDE SEQUENCE</scope>
    <source>
        <strain evidence="2">G9</strain>
    </source>
</reference>
<dbReference type="EMBL" id="JAKKUT010000001">
    <property type="protein sequence ID" value="MDG2989795.1"/>
    <property type="molecule type" value="Genomic_DNA"/>
</dbReference>
<comment type="caution">
    <text evidence="2">The sequence shown here is derived from an EMBL/GenBank/DDBJ whole genome shotgun (WGS) entry which is preliminary data.</text>
</comment>
<feature type="domain" description="tRNA nuclease CdiA C-terminal" evidence="1">
    <location>
        <begin position="172"/>
        <end position="254"/>
    </location>
</feature>
<protein>
    <recommendedName>
        <fullName evidence="1">tRNA nuclease CdiA C-terminal domain-containing protein</fullName>
    </recommendedName>
</protein>
<dbReference type="Gene3D" id="3.40.1350.120">
    <property type="match status" value="1"/>
</dbReference>
<sequence>MYPPCGWGCQCSVVTLSERDLEHMGKDEPDNPPMIGGVIDVVDPKTGKGTVAKVEAGAGDYVPGESNVKERRRQIIQRLDPQLQQRIIAEVQGHAPGTAVNPIAQKRFAYEAAGSEYEKHYFDEQTGGYVLIHEGHNRSASFESEVFVAETFARQGYRVELVDEEGEDGQRRFDALVDGESWEFKELTAKAKNIRGAFQRGLVHGRSQAPRIAYHVNRQVDVQDLNIGLDRAIHIDKKTQRILKVALIYGDGRIQVLEREEIDAGQKF</sequence>
<accession>A0ABT6EY21</accession>
<dbReference type="RefSeq" id="WP_277865709.1">
    <property type="nucleotide sequence ID" value="NZ_JAKKUT010000001.1"/>
</dbReference>
<dbReference type="InterPro" id="IPR040559">
    <property type="entry name" value="CdiA_C"/>
</dbReference>
<dbReference type="Pfam" id="PF18451">
    <property type="entry name" value="CdiA_C"/>
    <property type="match status" value="1"/>
</dbReference>